<evidence type="ECO:0000256" key="1">
    <source>
        <dbReference type="ARBA" id="ARBA00005189"/>
    </source>
</evidence>
<dbReference type="InterPro" id="IPR006089">
    <property type="entry name" value="Acyl-CoA_DH_CS"/>
</dbReference>
<evidence type="ECO:0000256" key="3">
    <source>
        <dbReference type="ARBA" id="ARBA00023002"/>
    </source>
</evidence>
<accession>A0A4W5K4Y1</accession>
<dbReference type="InterPro" id="IPR009075">
    <property type="entry name" value="AcylCo_DH/oxidase_C"/>
</dbReference>
<evidence type="ECO:0000256" key="5">
    <source>
        <dbReference type="ARBA" id="ARBA00041537"/>
    </source>
</evidence>
<evidence type="ECO:0000259" key="13">
    <source>
        <dbReference type="Pfam" id="PF00441"/>
    </source>
</evidence>
<comment type="catalytic activity">
    <reaction evidence="11">
        <text>(2S)-2-methylbutanoyl-CoA + oxidized [electron-transfer flavoprotein] + H(+) = (2E)-2-methylbut-2-enoyl-CoA + reduced [electron-transfer flavoprotein]</text>
        <dbReference type="Rhea" id="RHEA:48256"/>
        <dbReference type="Rhea" id="RHEA-COMP:10685"/>
        <dbReference type="Rhea" id="RHEA-COMP:10686"/>
        <dbReference type="ChEBI" id="CHEBI:15378"/>
        <dbReference type="ChEBI" id="CHEBI:57337"/>
        <dbReference type="ChEBI" id="CHEBI:57692"/>
        <dbReference type="ChEBI" id="CHEBI:58307"/>
        <dbReference type="ChEBI" id="CHEBI:88166"/>
    </reaction>
    <physiologicalReaction direction="left-to-right" evidence="11">
        <dbReference type="Rhea" id="RHEA:48257"/>
    </physiologicalReaction>
</comment>
<keyword evidence="15" id="KW-1185">Reference proteome</keyword>
<evidence type="ECO:0000256" key="2">
    <source>
        <dbReference type="ARBA" id="ARBA00022630"/>
    </source>
</evidence>
<dbReference type="PROSITE" id="PS00073">
    <property type="entry name" value="ACYL_COA_DH_2"/>
    <property type="match status" value="1"/>
</dbReference>
<comment type="catalytic activity">
    <reaction evidence="8">
        <text>(2R)-2-methylbutanoyl-CoA + oxidized [electron-transfer flavoprotein] + H(+) = ethylacryloyl-CoA + reduced [electron-transfer flavoprotein]</text>
        <dbReference type="Rhea" id="RHEA:65296"/>
        <dbReference type="Rhea" id="RHEA-COMP:10685"/>
        <dbReference type="Rhea" id="RHEA-COMP:10686"/>
        <dbReference type="ChEBI" id="CHEBI:15378"/>
        <dbReference type="ChEBI" id="CHEBI:57692"/>
        <dbReference type="ChEBI" id="CHEBI:58307"/>
        <dbReference type="ChEBI" id="CHEBI:156439"/>
        <dbReference type="ChEBI" id="CHEBI:156440"/>
    </reaction>
    <physiologicalReaction direction="left-to-right" evidence="8">
        <dbReference type="Rhea" id="RHEA:65297"/>
    </physiologicalReaction>
</comment>
<dbReference type="SUPFAM" id="SSF47203">
    <property type="entry name" value="Acyl-CoA dehydrogenase C-terminal domain-like"/>
    <property type="match status" value="1"/>
</dbReference>
<reference evidence="14" key="3">
    <citation type="submission" date="2025-09" db="UniProtKB">
        <authorList>
            <consortium name="Ensembl"/>
        </authorList>
    </citation>
    <scope>IDENTIFICATION</scope>
</reference>
<keyword evidence="2" id="KW-0285">Flavoprotein</keyword>
<evidence type="ECO:0000256" key="6">
    <source>
        <dbReference type="ARBA" id="ARBA00042821"/>
    </source>
</evidence>
<reference evidence="15" key="1">
    <citation type="submission" date="2018-06" db="EMBL/GenBank/DDBJ databases">
        <title>Genome assembly of Danube salmon.</title>
        <authorList>
            <person name="Macqueen D.J."/>
            <person name="Gundappa M.K."/>
        </authorList>
    </citation>
    <scope>NUCLEOTIDE SEQUENCE [LARGE SCALE GENOMIC DNA]</scope>
</reference>
<dbReference type="PANTHER" id="PTHR43884:SF1">
    <property type="entry name" value="SHORT_BRANCHED CHAIN SPECIFIC ACYL-COA DEHYDROGENASE, MITOCHONDRIAL"/>
    <property type="match status" value="1"/>
</dbReference>
<dbReference type="AlphaFoldDB" id="A0A4W5K4Y1"/>
<reference evidence="14" key="2">
    <citation type="submission" date="2025-08" db="UniProtKB">
        <authorList>
            <consortium name="Ensembl"/>
        </authorList>
    </citation>
    <scope>IDENTIFICATION</scope>
</reference>
<dbReference type="STRING" id="62062.ENSHHUP00000010917"/>
<protein>
    <recommendedName>
        <fullName evidence="4">Short/branched chain specific acyl-CoA dehydrogenase, mitochondrial</fullName>
    </recommendedName>
    <alternativeName>
        <fullName evidence="6">2-methyl branched chain acyl-CoA dehydrogenase</fullName>
    </alternativeName>
    <alternativeName>
        <fullName evidence="5">2-methylbutyryl-coenzyme A dehydrogenase</fullName>
    </alternativeName>
</protein>
<dbReference type="GO" id="GO:0003995">
    <property type="term" value="F:acyl-CoA dehydrogenase activity"/>
    <property type="evidence" value="ECO:0007669"/>
    <property type="project" value="InterPro"/>
</dbReference>
<comment type="catalytic activity">
    <reaction evidence="10">
        <text>hexanoyl-CoA + oxidized [electron-transfer flavoprotein] + H(+) = (2E)-hexenoyl-CoA + reduced [electron-transfer flavoprotein]</text>
        <dbReference type="Rhea" id="RHEA:43464"/>
        <dbReference type="Rhea" id="RHEA-COMP:10685"/>
        <dbReference type="Rhea" id="RHEA-COMP:10686"/>
        <dbReference type="ChEBI" id="CHEBI:15378"/>
        <dbReference type="ChEBI" id="CHEBI:57692"/>
        <dbReference type="ChEBI" id="CHEBI:58307"/>
        <dbReference type="ChEBI" id="CHEBI:62077"/>
        <dbReference type="ChEBI" id="CHEBI:62620"/>
    </reaction>
    <physiologicalReaction direction="left-to-right" evidence="10">
        <dbReference type="Rhea" id="RHEA:43465"/>
    </physiologicalReaction>
</comment>
<dbReference type="Gene3D" id="1.20.140.10">
    <property type="entry name" value="Butyryl-CoA Dehydrogenase, subunit A, domain 3"/>
    <property type="match status" value="1"/>
</dbReference>
<evidence type="ECO:0000313" key="14">
    <source>
        <dbReference type="Ensembl" id="ENSHHUP00000010917.1"/>
    </source>
</evidence>
<evidence type="ECO:0000256" key="4">
    <source>
        <dbReference type="ARBA" id="ARBA00039850"/>
    </source>
</evidence>
<evidence type="ECO:0000313" key="15">
    <source>
        <dbReference type="Proteomes" id="UP000314982"/>
    </source>
</evidence>
<comment type="catalytic activity">
    <reaction evidence="12">
        <text>2-methylpropanoyl-CoA + oxidized [electron-transfer flavoprotein] + H(+) = 2-methylpropenoyl-CoA + reduced [electron-transfer flavoprotein]</text>
        <dbReference type="Rhea" id="RHEA:44180"/>
        <dbReference type="Rhea" id="RHEA-COMP:10685"/>
        <dbReference type="Rhea" id="RHEA-COMP:10686"/>
        <dbReference type="ChEBI" id="CHEBI:15378"/>
        <dbReference type="ChEBI" id="CHEBI:57338"/>
        <dbReference type="ChEBI" id="CHEBI:57692"/>
        <dbReference type="ChEBI" id="CHEBI:58307"/>
        <dbReference type="ChEBI" id="CHEBI:62500"/>
    </reaction>
    <physiologicalReaction direction="left-to-right" evidence="12">
        <dbReference type="Rhea" id="RHEA:44181"/>
    </physiologicalReaction>
</comment>
<comment type="catalytic activity">
    <reaction evidence="7">
        <text>valproyl-CoA + oxidized [electron-transfer flavoprotein] + H(+) = (2E)-2-propylpent-2-enoyl-CoA + reduced [electron-transfer flavoprotein]</text>
        <dbReference type="Rhea" id="RHEA:65344"/>
        <dbReference type="Rhea" id="RHEA-COMP:10685"/>
        <dbReference type="Rhea" id="RHEA-COMP:10686"/>
        <dbReference type="ChEBI" id="CHEBI:15378"/>
        <dbReference type="ChEBI" id="CHEBI:57692"/>
        <dbReference type="ChEBI" id="CHEBI:58307"/>
        <dbReference type="ChEBI" id="CHEBI:156457"/>
        <dbReference type="ChEBI" id="CHEBI:156458"/>
    </reaction>
    <physiologicalReaction direction="left-to-right" evidence="7">
        <dbReference type="Rhea" id="RHEA:65345"/>
    </physiologicalReaction>
</comment>
<evidence type="ECO:0000256" key="8">
    <source>
        <dbReference type="ARBA" id="ARBA00048592"/>
    </source>
</evidence>
<organism evidence="14 15">
    <name type="scientific">Hucho hucho</name>
    <name type="common">huchen</name>
    <dbReference type="NCBI Taxonomy" id="62062"/>
    <lineage>
        <taxon>Eukaryota</taxon>
        <taxon>Metazoa</taxon>
        <taxon>Chordata</taxon>
        <taxon>Craniata</taxon>
        <taxon>Vertebrata</taxon>
        <taxon>Euteleostomi</taxon>
        <taxon>Actinopterygii</taxon>
        <taxon>Neopterygii</taxon>
        <taxon>Teleostei</taxon>
        <taxon>Protacanthopterygii</taxon>
        <taxon>Salmoniformes</taxon>
        <taxon>Salmonidae</taxon>
        <taxon>Salmoninae</taxon>
        <taxon>Hucho</taxon>
    </lineage>
</organism>
<evidence type="ECO:0000256" key="7">
    <source>
        <dbReference type="ARBA" id="ARBA00048307"/>
    </source>
</evidence>
<comment type="catalytic activity">
    <reaction evidence="9">
        <text>butanoyl-CoA + oxidized [electron-transfer flavoprotein] + H(+) = (2E)-butenoyl-CoA + reduced [electron-transfer flavoprotein]</text>
        <dbReference type="Rhea" id="RHEA:24004"/>
        <dbReference type="Rhea" id="RHEA-COMP:10685"/>
        <dbReference type="Rhea" id="RHEA-COMP:10686"/>
        <dbReference type="ChEBI" id="CHEBI:15378"/>
        <dbReference type="ChEBI" id="CHEBI:57332"/>
        <dbReference type="ChEBI" id="CHEBI:57371"/>
        <dbReference type="ChEBI" id="CHEBI:57692"/>
        <dbReference type="ChEBI" id="CHEBI:58307"/>
    </reaction>
    <physiologicalReaction direction="left-to-right" evidence="9">
        <dbReference type="Rhea" id="RHEA:24005"/>
    </physiologicalReaction>
</comment>
<sequence>MFYNVFQAMQHQIAHVATQIEAARLLTYNAARLKEAGRPFIKEACMAKYFTSEVATLTTSKCIEWMGGVGFTKDYPIEKYYRDCKIGTFLWLVQKLVLCCCYATQG</sequence>
<evidence type="ECO:0000256" key="10">
    <source>
        <dbReference type="ARBA" id="ARBA00049192"/>
    </source>
</evidence>
<dbReference type="Pfam" id="PF00441">
    <property type="entry name" value="Acyl-CoA_dh_1"/>
    <property type="match status" value="1"/>
</dbReference>
<dbReference type="Ensembl" id="ENSHHUT00000011264.1">
    <property type="protein sequence ID" value="ENSHHUP00000010917.1"/>
    <property type="gene ID" value="ENSHHUG00000006679.1"/>
</dbReference>
<comment type="pathway">
    <text evidence="1">Lipid metabolism.</text>
</comment>
<dbReference type="GO" id="GO:0005739">
    <property type="term" value="C:mitochondrion"/>
    <property type="evidence" value="ECO:0007669"/>
    <property type="project" value="TreeGrafter"/>
</dbReference>
<dbReference type="Proteomes" id="UP000314982">
    <property type="component" value="Unassembled WGS sequence"/>
</dbReference>
<keyword evidence="3" id="KW-0560">Oxidoreductase</keyword>
<evidence type="ECO:0000256" key="9">
    <source>
        <dbReference type="ARBA" id="ARBA00049096"/>
    </source>
</evidence>
<evidence type="ECO:0000256" key="11">
    <source>
        <dbReference type="ARBA" id="ARBA00049552"/>
    </source>
</evidence>
<dbReference type="PANTHER" id="PTHR43884">
    <property type="entry name" value="ACYL-COA DEHYDROGENASE"/>
    <property type="match status" value="1"/>
</dbReference>
<dbReference type="InterPro" id="IPR036250">
    <property type="entry name" value="AcylCo_DH-like_C"/>
</dbReference>
<feature type="domain" description="Acyl-CoA dehydrogenase/oxidase C-terminal" evidence="13">
    <location>
        <begin position="6"/>
        <end position="89"/>
    </location>
</feature>
<proteinExistence type="predicted"/>
<name>A0A4W5K4Y1_9TELE</name>
<dbReference type="GeneTree" id="ENSGT00940000169866"/>
<evidence type="ECO:0000256" key="12">
    <source>
        <dbReference type="ARBA" id="ARBA00051903"/>
    </source>
</evidence>